<evidence type="ECO:0000259" key="7">
    <source>
        <dbReference type="PROSITE" id="PS50106"/>
    </source>
</evidence>
<evidence type="ECO:0000256" key="6">
    <source>
        <dbReference type="SAM" id="Phobius"/>
    </source>
</evidence>
<keyword evidence="6" id="KW-0812">Transmembrane</keyword>
<dbReference type="SMART" id="SM00228">
    <property type="entry name" value="PDZ"/>
    <property type="match status" value="1"/>
</dbReference>
<dbReference type="SUPFAM" id="SSF52096">
    <property type="entry name" value="ClpP/crotonase"/>
    <property type="match status" value="1"/>
</dbReference>
<keyword evidence="9" id="KW-1185">Reference proteome</keyword>
<dbReference type="SUPFAM" id="SSF50156">
    <property type="entry name" value="PDZ domain-like"/>
    <property type="match status" value="1"/>
</dbReference>
<protein>
    <submittedName>
        <fullName evidence="8">C-terminal processing peptidase-3. Serine peptidase. MEROPS family S41A</fullName>
    </submittedName>
</protein>
<dbReference type="EMBL" id="FNNG01000003">
    <property type="protein sequence ID" value="SDW61875.1"/>
    <property type="molecule type" value="Genomic_DNA"/>
</dbReference>
<dbReference type="PROSITE" id="PS50106">
    <property type="entry name" value="PDZ"/>
    <property type="match status" value="1"/>
</dbReference>
<evidence type="ECO:0000256" key="4">
    <source>
        <dbReference type="ARBA" id="ARBA00022825"/>
    </source>
</evidence>
<keyword evidence="6" id="KW-1133">Transmembrane helix</keyword>
<dbReference type="Pfam" id="PF03572">
    <property type="entry name" value="Peptidase_S41"/>
    <property type="match status" value="1"/>
</dbReference>
<gene>
    <name evidence="8" type="ORF">SAMN05660923_00983</name>
</gene>
<dbReference type="InterPro" id="IPR004447">
    <property type="entry name" value="Peptidase_S41A"/>
</dbReference>
<dbReference type="GO" id="GO:0007165">
    <property type="term" value="P:signal transduction"/>
    <property type="evidence" value="ECO:0007669"/>
    <property type="project" value="TreeGrafter"/>
</dbReference>
<comment type="similarity">
    <text evidence="1 5">Belongs to the peptidase S41A family.</text>
</comment>
<dbReference type="Gene3D" id="3.30.750.44">
    <property type="match status" value="1"/>
</dbReference>
<dbReference type="GO" id="GO:0004175">
    <property type="term" value="F:endopeptidase activity"/>
    <property type="evidence" value="ECO:0007669"/>
    <property type="project" value="TreeGrafter"/>
</dbReference>
<dbReference type="Pfam" id="PF22694">
    <property type="entry name" value="CtpB_N-like"/>
    <property type="match status" value="1"/>
</dbReference>
<dbReference type="Gene3D" id="3.90.226.10">
    <property type="entry name" value="2-enoyl-CoA Hydratase, Chain A, domain 1"/>
    <property type="match status" value="1"/>
</dbReference>
<feature type="domain" description="PDZ" evidence="7">
    <location>
        <begin position="101"/>
        <end position="170"/>
    </location>
</feature>
<dbReference type="GO" id="GO:0008236">
    <property type="term" value="F:serine-type peptidase activity"/>
    <property type="evidence" value="ECO:0007669"/>
    <property type="project" value="UniProtKB-KW"/>
</dbReference>
<dbReference type="GO" id="GO:0006508">
    <property type="term" value="P:proteolysis"/>
    <property type="evidence" value="ECO:0007669"/>
    <property type="project" value="UniProtKB-KW"/>
</dbReference>
<feature type="transmembrane region" description="Helical" evidence="6">
    <location>
        <begin position="7"/>
        <end position="28"/>
    </location>
</feature>
<dbReference type="InterPro" id="IPR005151">
    <property type="entry name" value="Tail-specific_protease"/>
</dbReference>
<name>A0A1H2V0N8_9FIRM</name>
<dbReference type="GO" id="GO:0030288">
    <property type="term" value="C:outer membrane-bounded periplasmic space"/>
    <property type="evidence" value="ECO:0007669"/>
    <property type="project" value="TreeGrafter"/>
</dbReference>
<dbReference type="Proteomes" id="UP000198828">
    <property type="component" value="Unassembled WGS sequence"/>
</dbReference>
<organism evidence="8 9">
    <name type="scientific">Tepidimicrobium xylanilyticum</name>
    <dbReference type="NCBI Taxonomy" id="1123352"/>
    <lineage>
        <taxon>Bacteria</taxon>
        <taxon>Bacillati</taxon>
        <taxon>Bacillota</taxon>
        <taxon>Tissierellia</taxon>
        <taxon>Tissierellales</taxon>
        <taxon>Tepidimicrobiaceae</taxon>
        <taxon>Tepidimicrobium</taxon>
    </lineage>
</organism>
<dbReference type="InterPro" id="IPR001478">
    <property type="entry name" value="PDZ"/>
</dbReference>
<evidence type="ECO:0000256" key="5">
    <source>
        <dbReference type="RuleBase" id="RU004404"/>
    </source>
</evidence>
<dbReference type="InterPro" id="IPR036034">
    <property type="entry name" value="PDZ_sf"/>
</dbReference>
<dbReference type="NCBIfam" id="TIGR00225">
    <property type="entry name" value="prc"/>
    <property type="match status" value="1"/>
</dbReference>
<dbReference type="AlphaFoldDB" id="A0A1H2V0N8"/>
<dbReference type="SMART" id="SM00245">
    <property type="entry name" value="TSPc"/>
    <property type="match status" value="1"/>
</dbReference>
<dbReference type="OrthoDB" id="9812068at2"/>
<evidence type="ECO:0000313" key="8">
    <source>
        <dbReference type="EMBL" id="SDW61875.1"/>
    </source>
</evidence>
<dbReference type="CDD" id="cd07560">
    <property type="entry name" value="Peptidase_S41_CPP"/>
    <property type="match status" value="1"/>
</dbReference>
<dbReference type="CDD" id="cd06782">
    <property type="entry name" value="cpPDZ_CPP-like"/>
    <property type="match status" value="1"/>
</dbReference>
<dbReference type="InterPro" id="IPR029045">
    <property type="entry name" value="ClpP/crotonase-like_dom_sf"/>
</dbReference>
<dbReference type="FunFam" id="2.30.42.10:FF:000063">
    <property type="entry name" value="Peptidase, S41 family"/>
    <property type="match status" value="1"/>
</dbReference>
<accession>A0A1H2V0N8</accession>
<evidence type="ECO:0000313" key="9">
    <source>
        <dbReference type="Proteomes" id="UP000198828"/>
    </source>
</evidence>
<dbReference type="RefSeq" id="WP_093751379.1">
    <property type="nucleotide sequence ID" value="NZ_BSYN01000004.1"/>
</dbReference>
<dbReference type="Gene3D" id="2.30.42.10">
    <property type="match status" value="1"/>
</dbReference>
<proteinExistence type="inferred from homology"/>
<dbReference type="InterPro" id="IPR055210">
    <property type="entry name" value="CtpA/B_N"/>
</dbReference>
<dbReference type="InterPro" id="IPR041489">
    <property type="entry name" value="PDZ_6"/>
</dbReference>
<keyword evidence="6" id="KW-0472">Membrane</keyword>
<evidence type="ECO:0000256" key="3">
    <source>
        <dbReference type="ARBA" id="ARBA00022801"/>
    </source>
</evidence>
<evidence type="ECO:0000256" key="2">
    <source>
        <dbReference type="ARBA" id="ARBA00022670"/>
    </source>
</evidence>
<dbReference type="PANTHER" id="PTHR32060:SF30">
    <property type="entry name" value="CARBOXY-TERMINAL PROCESSING PROTEASE CTPA"/>
    <property type="match status" value="1"/>
</dbReference>
<reference evidence="8 9" key="1">
    <citation type="submission" date="2016-10" db="EMBL/GenBank/DDBJ databases">
        <authorList>
            <person name="de Groot N.N."/>
        </authorList>
    </citation>
    <scope>NUCLEOTIDE SEQUENCE [LARGE SCALE GENOMIC DNA]</scope>
    <source>
        <strain evidence="8 9">DSM 23310</strain>
    </source>
</reference>
<keyword evidence="4 5" id="KW-0720">Serine protease</keyword>
<dbReference type="PANTHER" id="PTHR32060">
    <property type="entry name" value="TAIL-SPECIFIC PROTEASE"/>
    <property type="match status" value="1"/>
</dbReference>
<evidence type="ECO:0000256" key="1">
    <source>
        <dbReference type="ARBA" id="ARBA00009179"/>
    </source>
</evidence>
<dbReference type="Pfam" id="PF17820">
    <property type="entry name" value="PDZ_6"/>
    <property type="match status" value="1"/>
</dbReference>
<keyword evidence="3 5" id="KW-0378">Hydrolase</keyword>
<sequence>MSKKRNITLVIILIIFTNIITFGATNLLTIRFKDRVILPASEYEQLMSSYRKYSKVMGLENYIKDNYLKVVDEDKLMEGQLKGLFQALEDPYSVYMTEDEFKSFTEQTQGIYGGIGVIVTPGEDNLITVVSPIEGTPGERAGIKTGDKIIKVNGEEFTADRMDQAVKLMKGEPKTKVNITILRKDKDGKNEYIDLEIIREEIRLETVKSDIIQDNIGYIKITSFDELTYDDFKKDLNNLMNKDIAGIIIDLRNNPGGLLNVCVDIADELLGEGVIVYTETRHGERVYERSDKRHVDIPLVVLVNEGSASASEILAGAIKDHNRGILIGSKTFGKGVVQRIRELSDGSGFKLTVSEYFTPNGTNIHGVGIEPDIVVDLPEDIQEIGVENLKEDTQLQKAIEKIKDMIQ</sequence>
<keyword evidence="2 5" id="KW-0645">Protease</keyword>